<evidence type="ECO:0000256" key="1">
    <source>
        <dbReference type="ARBA" id="ARBA00010088"/>
    </source>
</evidence>
<keyword evidence="3" id="KW-0732">Signal</keyword>
<dbReference type="PRINTS" id="PR00111">
    <property type="entry name" value="ABHYDROLASE"/>
</dbReference>
<dbReference type="GO" id="GO:0016020">
    <property type="term" value="C:membrane"/>
    <property type="evidence" value="ECO:0007669"/>
    <property type="project" value="TreeGrafter"/>
</dbReference>
<dbReference type="PANTHER" id="PTHR43798">
    <property type="entry name" value="MONOACYLGLYCEROL LIPASE"/>
    <property type="match status" value="1"/>
</dbReference>
<proteinExistence type="inferred from homology"/>
<dbReference type="InterPro" id="IPR002410">
    <property type="entry name" value="Peptidase_S33"/>
</dbReference>
<dbReference type="STRING" id="294935.ATN88_23590"/>
<evidence type="ECO:0000256" key="2">
    <source>
        <dbReference type="ARBA" id="ARBA00022801"/>
    </source>
</evidence>
<dbReference type="GO" id="GO:0006508">
    <property type="term" value="P:proteolysis"/>
    <property type="evidence" value="ECO:0007669"/>
    <property type="project" value="InterPro"/>
</dbReference>
<reference evidence="5 6" key="1">
    <citation type="submission" date="2015-11" db="EMBL/GenBank/DDBJ databases">
        <title>Genomic Taxonomy of the Vibrionaceae.</title>
        <authorList>
            <person name="Gomez-Gil B."/>
            <person name="Enciso-Ibarra J."/>
        </authorList>
    </citation>
    <scope>NUCLEOTIDE SEQUENCE [LARGE SCALE GENOMIC DNA]</scope>
    <source>
        <strain evidence="5 6">CAIM 912</strain>
    </source>
</reference>
<dbReference type="PRINTS" id="PR00793">
    <property type="entry name" value="PROAMNOPTASE"/>
</dbReference>
<dbReference type="InterPro" id="IPR029058">
    <property type="entry name" value="AB_hydrolase_fold"/>
</dbReference>
<dbReference type="Gene3D" id="3.40.50.1820">
    <property type="entry name" value="alpha/beta hydrolase"/>
    <property type="match status" value="1"/>
</dbReference>
<dbReference type="InterPro" id="IPR000073">
    <property type="entry name" value="AB_hydrolase_1"/>
</dbReference>
<dbReference type="EMBL" id="LNTY01000015">
    <property type="protein sequence ID" value="KXF82852.1"/>
    <property type="molecule type" value="Genomic_DNA"/>
</dbReference>
<dbReference type="InterPro" id="IPR050266">
    <property type="entry name" value="AB_hydrolase_sf"/>
</dbReference>
<organism evidence="5 6">
    <name type="scientific">Enterovibrio coralii</name>
    <dbReference type="NCBI Taxonomy" id="294935"/>
    <lineage>
        <taxon>Bacteria</taxon>
        <taxon>Pseudomonadati</taxon>
        <taxon>Pseudomonadota</taxon>
        <taxon>Gammaproteobacteria</taxon>
        <taxon>Vibrionales</taxon>
        <taxon>Vibrionaceae</taxon>
        <taxon>Enterovibrio</taxon>
    </lineage>
</organism>
<gene>
    <name evidence="5" type="ORF">ATN88_23590</name>
</gene>
<comment type="caution">
    <text evidence="5">The sequence shown here is derived from an EMBL/GenBank/DDBJ whole genome shotgun (WGS) entry which is preliminary data.</text>
</comment>
<keyword evidence="6" id="KW-1185">Reference proteome</keyword>
<dbReference type="Proteomes" id="UP000070529">
    <property type="component" value="Unassembled WGS sequence"/>
</dbReference>
<dbReference type="Pfam" id="PF12697">
    <property type="entry name" value="Abhydrolase_6"/>
    <property type="match status" value="1"/>
</dbReference>
<evidence type="ECO:0000313" key="6">
    <source>
        <dbReference type="Proteomes" id="UP000070529"/>
    </source>
</evidence>
<evidence type="ECO:0000259" key="4">
    <source>
        <dbReference type="Pfam" id="PF12697"/>
    </source>
</evidence>
<dbReference type="AlphaFoldDB" id="A0A135IBL8"/>
<accession>A0A135IBL8</accession>
<name>A0A135IBL8_9GAMM</name>
<feature type="signal peptide" evidence="3">
    <location>
        <begin position="1"/>
        <end position="24"/>
    </location>
</feature>
<comment type="similarity">
    <text evidence="1">Belongs to the peptidase S33 family.</text>
</comment>
<sequence length="258" mass="28478">MDMWRLRNIGILLITILGLQTACAETPKDTSEPAVVIKQGGNSASPVRVIFIHGSPGSKEAYDDYLGHPALQFLDLVSVDRLGFGESGSEVETSLHRQAMAIVPLLENSDKQTFLVGHSLGGPIALQVALIKPEKVSGLLLIASAFDPVLEDPKWYNYLADTIVAKWVLPEDMNRSNEEMMVLESELEKLSEQDWQTLDMPIVLVHGEEDDIADPRNSVFAKQKLEGAELKMLPDEGHFVLWQNVPVLVNEIKALIGN</sequence>
<dbReference type="PANTHER" id="PTHR43798:SF33">
    <property type="entry name" value="HYDROLASE, PUTATIVE (AFU_ORTHOLOGUE AFUA_2G14860)-RELATED"/>
    <property type="match status" value="1"/>
</dbReference>
<feature type="domain" description="AB hydrolase-1" evidence="4">
    <location>
        <begin position="49"/>
        <end position="243"/>
    </location>
</feature>
<protein>
    <submittedName>
        <fullName evidence="5">Alpha/beta hydrolase</fullName>
    </submittedName>
</protein>
<feature type="chain" id="PRO_5007465854" evidence="3">
    <location>
        <begin position="25"/>
        <end position="258"/>
    </location>
</feature>
<dbReference type="GO" id="GO:0008233">
    <property type="term" value="F:peptidase activity"/>
    <property type="evidence" value="ECO:0007669"/>
    <property type="project" value="InterPro"/>
</dbReference>
<keyword evidence="2 5" id="KW-0378">Hydrolase</keyword>
<dbReference type="SUPFAM" id="SSF53474">
    <property type="entry name" value="alpha/beta-Hydrolases"/>
    <property type="match status" value="1"/>
</dbReference>
<evidence type="ECO:0000313" key="5">
    <source>
        <dbReference type="EMBL" id="KXF82852.1"/>
    </source>
</evidence>
<evidence type="ECO:0000256" key="3">
    <source>
        <dbReference type="SAM" id="SignalP"/>
    </source>
</evidence>